<feature type="transmembrane region" description="Helical" evidence="1">
    <location>
        <begin position="287"/>
        <end position="308"/>
    </location>
</feature>
<evidence type="ECO:0000313" key="4">
    <source>
        <dbReference type="Proteomes" id="UP000789390"/>
    </source>
</evidence>
<dbReference type="OrthoDB" id="10006435at2759"/>
<feature type="transmembrane region" description="Helical" evidence="1">
    <location>
        <begin position="590"/>
        <end position="606"/>
    </location>
</feature>
<gene>
    <name evidence="3" type="ORF">DGAL_LOCUS13035</name>
</gene>
<keyword evidence="1" id="KW-0472">Membrane</keyword>
<protein>
    <recommendedName>
        <fullName evidence="2">Nose resistant-to-fluoxetine protein N-terminal domain-containing protein</fullName>
    </recommendedName>
</protein>
<dbReference type="Pfam" id="PF01757">
    <property type="entry name" value="Acyl_transf_3"/>
    <property type="match status" value="1"/>
</dbReference>
<proteinExistence type="predicted"/>
<dbReference type="GO" id="GO:0016747">
    <property type="term" value="F:acyltransferase activity, transferring groups other than amino-acyl groups"/>
    <property type="evidence" value="ECO:0007669"/>
    <property type="project" value="InterPro"/>
</dbReference>
<dbReference type="SMART" id="SM00703">
    <property type="entry name" value="NRF"/>
    <property type="match status" value="1"/>
</dbReference>
<evidence type="ECO:0000256" key="1">
    <source>
        <dbReference type="SAM" id="Phobius"/>
    </source>
</evidence>
<feature type="transmembrane region" description="Helical" evidence="1">
    <location>
        <begin position="400"/>
        <end position="424"/>
    </location>
</feature>
<feature type="transmembrane region" description="Helical" evidence="1">
    <location>
        <begin position="361"/>
        <end position="380"/>
    </location>
</feature>
<accession>A0A8J2RU61</accession>
<dbReference type="AlphaFoldDB" id="A0A8J2RU61"/>
<organism evidence="3 4">
    <name type="scientific">Daphnia galeata</name>
    <dbReference type="NCBI Taxonomy" id="27404"/>
    <lineage>
        <taxon>Eukaryota</taxon>
        <taxon>Metazoa</taxon>
        <taxon>Ecdysozoa</taxon>
        <taxon>Arthropoda</taxon>
        <taxon>Crustacea</taxon>
        <taxon>Branchiopoda</taxon>
        <taxon>Diplostraca</taxon>
        <taxon>Cladocera</taxon>
        <taxon>Anomopoda</taxon>
        <taxon>Daphniidae</taxon>
        <taxon>Daphnia</taxon>
    </lineage>
</organism>
<name>A0A8J2RU61_9CRUS</name>
<feature type="transmembrane region" description="Helical" evidence="1">
    <location>
        <begin position="734"/>
        <end position="758"/>
    </location>
</feature>
<sequence length="786" mass="90032">MTKCIRFRLLICYFPFQSFTMTSGMLWKISFLLLWIGSSQTQQFPNLEFIMPPAMIEPSLEKWRDIINEQLQQETGTVFDLTSLIHNIFASLKSSSFPTAVAHNISQQCLEDSQLYVHNLYRNQSLWSLQMLESTAKLPPGLFGSNNIHADGLFDECLAVRAPGFNGQYCTVFVKAKAVDQSEILPASEELFNENHEGRSNFITIFQILDRILGSDRIIPKTSVADSNTYVFPSTTFCLPSSCSAADLGQAVAELIGSYVIGNYSFVTVTDEQYCFKANDDPPPFDGATITVIVLLSLVGFLVASATIHEAWRMYRGTNFDVEKDGKLISALHCFSVLNNGRKILSMTVSSSNDNFGCIHGLRFISTCWVVLAHSFQLVARRIMNKNALKEDFQTFGMQTIGNSTVSVDTFFLMSGLLASFLLLRELDRNKGKFNVGLYYLHRYLRLTIVYAFILGFIATLIVYVGTGPNWYTVNLFSNNCRNAWWRQFLYINNLFPQDVDYVYCMGQTWYLAVDMQLFVVSPLFIYPLWRWRKWGLTWLAFWTLACQASIFYVYARDDLPPTCIFTRADSLINIVEYFDHYYYKPWTRAPVYLVGIWTGWYLYVTKESQISRLSKPLVALGWTLSAVVGLAIVYGLYPYVDPSEVPEISSLLKMTYGPLHRTAWACVIAWVIFACSRGYGGFVNRLLSWKGFLPLGRLCYCVYLIHYDFLNVYYSAMRKQFYYTLFEQFTACFGFLVFSFGISFVVSVTLEASFLNLEKLIFYSKPKGNIDYIIQNSWRSNSFSR</sequence>
<feature type="transmembrane region" description="Helical" evidence="1">
    <location>
        <begin position="618"/>
        <end position="638"/>
    </location>
</feature>
<dbReference type="PANTHER" id="PTHR11161">
    <property type="entry name" value="O-ACYLTRANSFERASE"/>
    <property type="match status" value="1"/>
</dbReference>
<reference evidence="3" key="1">
    <citation type="submission" date="2021-11" db="EMBL/GenBank/DDBJ databases">
        <authorList>
            <person name="Schell T."/>
        </authorList>
    </citation>
    <scope>NUCLEOTIDE SEQUENCE</scope>
    <source>
        <strain evidence="3">M5</strain>
    </source>
</reference>
<feature type="transmembrane region" description="Helical" evidence="1">
    <location>
        <begin position="510"/>
        <end position="530"/>
    </location>
</feature>
<dbReference type="EMBL" id="CAKKLH010000292">
    <property type="protein sequence ID" value="CAH0109554.1"/>
    <property type="molecule type" value="Genomic_DNA"/>
</dbReference>
<feature type="transmembrane region" description="Helical" evidence="1">
    <location>
        <begin position="444"/>
        <end position="466"/>
    </location>
</feature>
<comment type="caution">
    <text evidence="3">The sequence shown here is derived from an EMBL/GenBank/DDBJ whole genome shotgun (WGS) entry which is preliminary data.</text>
</comment>
<evidence type="ECO:0000313" key="3">
    <source>
        <dbReference type="EMBL" id="CAH0109554.1"/>
    </source>
</evidence>
<dbReference type="Pfam" id="PF20146">
    <property type="entry name" value="NRF"/>
    <property type="match status" value="1"/>
</dbReference>
<dbReference type="PANTHER" id="PTHR11161:SF0">
    <property type="entry name" value="O-ACYLTRANSFERASE LIKE PROTEIN"/>
    <property type="match status" value="1"/>
</dbReference>
<dbReference type="InterPro" id="IPR006621">
    <property type="entry name" value="Nose-resist-to-fluoxetine_N"/>
</dbReference>
<keyword evidence="1" id="KW-0812">Transmembrane</keyword>
<feature type="domain" description="Nose resistant-to-fluoxetine protein N-terminal" evidence="2">
    <location>
        <begin position="106"/>
        <end position="269"/>
    </location>
</feature>
<dbReference type="Proteomes" id="UP000789390">
    <property type="component" value="Unassembled WGS sequence"/>
</dbReference>
<feature type="transmembrane region" description="Helical" evidence="1">
    <location>
        <begin position="537"/>
        <end position="556"/>
    </location>
</feature>
<evidence type="ECO:0000259" key="2">
    <source>
        <dbReference type="SMART" id="SM00703"/>
    </source>
</evidence>
<keyword evidence="4" id="KW-1185">Reference proteome</keyword>
<dbReference type="InterPro" id="IPR002656">
    <property type="entry name" value="Acyl_transf_3_dom"/>
</dbReference>
<feature type="transmembrane region" description="Helical" evidence="1">
    <location>
        <begin position="663"/>
        <end position="681"/>
    </location>
</feature>
<feature type="transmembrane region" description="Helical" evidence="1">
    <location>
        <begin position="693"/>
        <end position="714"/>
    </location>
</feature>
<keyword evidence="1" id="KW-1133">Transmembrane helix</keyword>
<dbReference type="InterPro" id="IPR052728">
    <property type="entry name" value="O2_lipid_transport_reg"/>
</dbReference>